<comment type="caution">
    <text evidence="1">The sequence shown here is derived from an EMBL/GenBank/DDBJ whole genome shotgun (WGS) entry which is preliminary data.</text>
</comment>
<reference evidence="1" key="1">
    <citation type="submission" date="2023-04" db="EMBL/GenBank/DDBJ databases">
        <title>A chromosome-level genome assembly of the parasitoid wasp Eretmocerus hayati.</title>
        <authorList>
            <person name="Zhong Y."/>
            <person name="Liu S."/>
            <person name="Liu Y."/>
        </authorList>
    </citation>
    <scope>NUCLEOTIDE SEQUENCE</scope>
    <source>
        <strain evidence="1">ZJU_SS_LIU_2023</strain>
    </source>
</reference>
<organism evidence="1 2">
    <name type="scientific">Eretmocerus hayati</name>
    <dbReference type="NCBI Taxonomy" id="131215"/>
    <lineage>
        <taxon>Eukaryota</taxon>
        <taxon>Metazoa</taxon>
        <taxon>Ecdysozoa</taxon>
        <taxon>Arthropoda</taxon>
        <taxon>Hexapoda</taxon>
        <taxon>Insecta</taxon>
        <taxon>Pterygota</taxon>
        <taxon>Neoptera</taxon>
        <taxon>Endopterygota</taxon>
        <taxon>Hymenoptera</taxon>
        <taxon>Apocrita</taxon>
        <taxon>Proctotrupomorpha</taxon>
        <taxon>Chalcidoidea</taxon>
        <taxon>Aphelinidae</taxon>
        <taxon>Aphelininae</taxon>
        <taxon>Eretmocerus</taxon>
    </lineage>
</organism>
<protein>
    <submittedName>
        <fullName evidence="1">Uncharacterized protein</fullName>
    </submittedName>
</protein>
<name>A0ACC2P4V6_9HYME</name>
<accession>A0ACC2P4V6</accession>
<dbReference type="Proteomes" id="UP001239111">
    <property type="component" value="Chromosome 2"/>
</dbReference>
<sequence>MAWRIAVNFIPSYVCTDMSRALLNAVSLAFNEVSFFHYKETCMRLLLGELVYIKPDCQIVIDATHFIKALKGWKCWEGSPPGQKNFLVQCVALLVDAHELILFDKILECISIIAYSTRTGHRYCESFKYLKQRLIKRDFDEEIARLKPPNPVVDTFNYSETDLIHKHIHQIVDRSKRGIVYAEHDQANDYCNEKFAEQLTDLCMDMVCWTDLMNEHFGNKHQANHTSNSENYFGYLKANIKESSSAQRVDRVFAQECHLIDGIMNISAAEVQDGIEVRKIGRRKTTSLQQEQGLGSEHLREKEIWRDKVDIGEPDMGEDLESNMSKCLEIRTAEDGQASPSRPQRSGIHLRKQPQIELDLQRPRGRKKTKTFLWNECHSLPRKMKINPDEPCILINFDRSDALDSITELLSHSYCNYQNFQKVVASWANRAGTCGAHASFVQKYSISGATGPIYTLRGSLMRSLFSNGTEKSILDQGGKLIHLVSCGCNIDELFDQLMSENCGPTAKSDCANCQKKTLLNMPTTAISPSCLENNTVQANLEYIFNTDIEDTCPCSANIVMKYRLGPYLCLHFARDVNDSTMISIVENLSAVPKELIISNDRYRLSGLVSYKLVKDKEPARDPSHRSPIDTSLFQGHYIAYCLRIDGSWVVRDDMEKKLKQVKNPSNEGINISLVLYVKVSQLREPVSRYDEPMAEHQCNVISLPSNEGRLDTSAPAARTESNRMTALSRCFNAPAVTPDDSCRDLRALQIQEKVNEFLRNLEDGEPYNSDPEVSTYEDQIMNDSDSESSPCGSAETSEWEGEPRKKCLGDADDIVERVNDLNDGSHNVDDDFGIDENIDTDTSTDDSVRAVDKGMALIADGNDLNPSTDFSECGESIKLRNTCPVDSLLEIFAYAYRTRNQARELVRTFRQKYRGNCKFFDMIFNYNRKKRRAVYYQDIYQFALLQKYQMTSDGHTTTINCAYFIDNLFKSVMNDYCCIQISFECSRCHRKEKVQKKFESLEPGITAEAEGSLRNLQNDLNAIYSSTKPCKKCNQIGKVTYQFARYYCIDLWVNYGQDEVFKTKLMDIPAHLVLGGREYFLIGIVAFDAQNTDNSNDIMHYYSYVKLMNGRWQRRNNLPQYIEEVNRRNDEGLKPALISYIRRSMSKDRDKL</sequence>
<dbReference type="EMBL" id="CM056742">
    <property type="protein sequence ID" value="KAJ8677472.1"/>
    <property type="molecule type" value="Genomic_DNA"/>
</dbReference>
<proteinExistence type="predicted"/>
<evidence type="ECO:0000313" key="1">
    <source>
        <dbReference type="EMBL" id="KAJ8677472.1"/>
    </source>
</evidence>
<evidence type="ECO:0000313" key="2">
    <source>
        <dbReference type="Proteomes" id="UP001239111"/>
    </source>
</evidence>
<keyword evidence="2" id="KW-1185">Reference proteome</keyword>
<gene>
    <name evidence="1" type="ORF">QAD02_013259</name>
</gene>